<dbReference type="OrthoDB" id="4015271at2759"/>
<protein>
    <recommendedName>
        <fullName evidence="5">Mitochondrial group I intron splicing factor CCM1</fullName>
    </recommendedName>
</protein>
<dbReference type="Proteomes" id="UP000268321">
    <property type="component" value="Unassembled WGS sequence"/>
</dbReference>
<feature type="region of interest" description="Disordered" evidence="2">
    <location>
        <begin position="15"/>
        <end position="61"/>
    </location>
</feature>
<evidence type="ECO:0000313" key="4">
    <source>
        <dbReference type="Proteomes" id="UP000268321"/>
    </source>
</evidence>
<evidence type="ECO:0000256" key="1">
    <source>
        <dbReference type="SAM" id="Coils"/>
    </source>
</evidence>
<evidence type="ECO:0000256" key="2">
    <source>
        <dbReference type="SAM" id="MobiDB-lite"/>
    </source>
</evidence>
<dbReference type="EMBL" id="ML004453">
    <property type="protein sequence ID" value="RKP30706.1"/>
    <property type="molecule type" value="Genomic_DNA"/>
</dbReference>
<accession>A0A4P9ZCS0</accession>
<feature type="coiled-coil region" evidence="1">
    <location>
        <begin position="713"/>
        <end position="740"/>
    </location>
</feature>
<keyword evidence="4" id="KW-1185">Reference proteome</keyword>
<reference evidence="4" key="1">
    <citation type="journal article" date="2018" name="Nat. Microbiol.">
        <title>Leveraging single-cell genomics to expand the fungal tree of life.</title>
        <authorList>
            <person name="Ahrendt S.R."/>
            <person name="Quandt C.A."/>
            <person name="Ciobanu D."/>
            <person name="Clum A."/>
            <person name="Salamov A."/>
            <person name="Andreopoulos B."/>
            <person name="Cheng J.F."/>
            <person name="Woyke T."/>
            <person name="Pelin A."/>
            <person name="Henrissat B."/>
            <person name="Reynolds N.K."/>
            <person name="Benny G.L."/>
            <person name="Smith M.E."/>
            <person name="James T.Y."/>
            <person name="Grigoriev I.V."/>
        </authorList>
    </citation>
    <scope>NUCLEOTIDE SEQUENCE [LARGE SCALE GENOMIC DNA]</scope>
    <source>
        <strain evidence="4">Baker2002</strain>
    </source>
</reference>
<dbReference type="AlphaFoldDB" id="A0A4P9ZCS0"/>
<evidence type="ECO:0000313" key="3">
    <source>
        <dbReference type="EMBL" id="RKP30706.1"/>
    </source>
</evidence>
<keyword evidence="1" id="KW-0175">Coiled coil</keyword>
<name>A0A4P9ZCS0_9ASCO</name>
<proteinExistence type="predicted"/>
<organism evidence="3 4">
    <name type="scientific">Metschnikowia bicuspidata</name>
    <dbReference type="NCBI Taxonomy" id="27322"/>
    <lineage>
        <taxon>Eukaryota</taxon>
        <taxon>Fungi</taxon>
        <taxon>Dikarya</taxon>
        <taxon>Ascomycota</taxon>
        <taxon>Saccharomycotina</taxon>
        <taxon>Pichiomycetes</taxon>
        <taxon>Metschnikowiaceae</taxon>
        <taxon>Metschnikowia</taxon>
    </lineage>
</organism>
<gene>
    <name evidence="3" type="ORF">METBISCDRAFT_15601</name>
</gene>
<sequence length="756" mass="87246">MSLALLRGLKLESPLVRRPGDGSAVASTAVRDSAGSKGPTSNPAYPADPARPTDSIDPATSPDVLPAEIEIVRLFRNGDFAQMYHHLVQCKTQRVNVPARLLTEMALTLRQVLPQDTSREELHRSNIEIPLFYAETELRLYSAARSVASHIQHLHRAFVLYEKEYLQEPQFVENYIWLCYHVNDLLTIQKLFKKYLHSALYDAKTLIHITNAFVYNYDVEFAKSLFSSIIAMGRPLDEAYLSATVVAFTQVRASYDNIMYIFKEWSTADNCESPYPRTIALLLKQSYLYGTTSEVAAMDDITRHLGYNSNFFVQIVRTQIQIINRDNHKIKNITPDDIAAILRVRNGLCGSRAALKAYYESYLHFFCTYSSMSVVQFVLKEMNKDGIRLTRFTYDNIITHYISTRKFLLLFRFMKKFLSKTVPFEPIYGKYIFDGFIRAYPYHGERFMHRMDVWLATTLLPDDRRILMKSCRLRKLASSLNPYAIHARDLTSSHKYSSDQWKDIKYDPNKPYLKFQRRAQMAYRTEHGLQEIMRKGICPDYSVIEDTLRNLGPAVRQGILSVLPRLRLNKYTLRLQIYDFILGRPDKAAFVDFVKRLDPQLNTSDRIFLARRALNKCDYDGFTLLLSSLNPLEMTDSRHMIVLNLRLRHSVQTNNFQAFQESIDQFHISDITLSPFLLRQSSFVEKMLLKKLKHAAGDTAELTAALTKLRGLIGDIEVRLEKDNEEIAQLTNEVFEMLGEWVQNFISPKAPAPAEL</sequence>
<evidence type="ECO:0008006" key="5">
    <source>
        <dbReference type="Google" id="ProtNLM"/>
    </source>
</evidence>